<comment type="caution">
    <text evidence="3">The sequence shown here is derived from an EMBL/GenBank/DDBJ whole genome shotgun (WGS) entry which is preliminary data.</text>
</comment>
<dbReference type="InterPro" id="IPR043502">
    <property type="entry name" value="DNA/RNA_pol_sf"/>
</dbReference>
<sequence length="212" mass="24340">MSTKAFNPITRNDSTSTSSTKETIEQILNYHFPLKTYLEDILPIPLNSKDYIPITNEEIENALAKIKPNKSPGIDNIPGEIIKEIYLANKTWFGYFLNHLLRNGNFPILWKSARAVLIPKAEKNLVEASHYRPICLLPTWGKLFDRIIADRLTYYLEINNFISLNQYGFRKGRSTITALQKIKNFIKNADSEGNITCIISIDIKNAFNSIDW</sequence>
<keyword evidence="3" id="KW-0808">Transferase</keyword>
<dbReference type="InterPro" id="IPR000477">
    <property type="entry name" value="RT_dom"/>
</dbReference>
<dbReference type="PROSITE" id="PS50878">
    <property type="entry name" value="RT_POL"/>
    <property type="match status" value="1"/>
</dbReference>
<name>A0AAV4UPF4_9ARAC</name>
<dbReference type="Pfam" id="PF00078">
    <property type="entry name" value="RVT_1"/>
    <property type="match status" value="1"/>
</dbReference>
<reference evidence="3 4" key="1">
    <citation type="submission" date="2021-06" db="EMBL/GenBank/DDBJ databases">
        <title>Caerostris darwini draft genome.</title>
        <authorList>
            <person name="Kono N."/>
            <person name="Arakawa K."/>
        </authorList>
    </citation>
    <scope>NUCLEOTIDE SEQUENCE [LARGE SCALE GENOMIC DNA]</scope>
</reference>
<keyword evidence="3" id="KW-0548">Nucleotidyltransferase</keyword>
<accession>A0AAV4UPF4</accession>
<feature type="compositionally biased region" description="Polar residues" evidence="1">
    <location>
        <begin position="1"/>
        <end position="13"/>
    </location>
</feature>
<dbReference type="AlphaFoldDB" id="A0AAV4UPF4"/>
<evidence type="ECO:0000259" key="2">
    <source>
        <dbReference type="PROSITE" id="PS50878"/>
    </source>
</evidence>
<proteinExistence type="predicted"/>
<dbReference type="PANTHER" id="PTHR19446">
    <property type="entry name" value="REVERSE TRANSCRIPTASES"/>
    <property type="match status" value="1"/>
</dbReference>
<keyword evidence="4" id="KW-1185">Reference proteome</keyword>
<evidence type="ECO:0000313" key="4">
    <source>
        <dbReference type="Proteomes" id="UP001054837"/>
    </source>
</evidence>
<dbReference type="Proteomes" id="UP001054837">
    <property type="component" value="Unassembled WGS sequence"/>
</dbReference>
<gene>
    <name evidence="3" type="primary">RTase</name>
    <name evidence="3" type="ORF">CDAR_216861</name>
</gene>
<evidence type="ECO:0000313" key="3">
    <source>
        <dbReference type="EMBL" id="GIY59857.1"/>
    </source>
</evidence>
<keyword evidence="3" id="KW-0695">RNA-directed DNA polymerase</keyword>
<dbReference type="GO" id="GO:0003964">
    <property type="term" value="F:RNA-directed DNA polymerase activity"/>
    <property type="evidence" value="ECO:0007669"/>
    <property type="project" value="UniProtKB-KW"/>
</dbReference>
<dbReference type="EMBL" id="BPLQ01011723">
    <property type="protein sequence ID" value="GIY59857.1"/>
    <property type="molecule type" value="Genomic_DNA"/>
</dbReference>
<feature type="region of interest" description="Disordered" evidence="1">
    <location>
        <begin position="1"/>
        <end position="20"/>
    </location>
</feature>
<organism evidence="3 4">
    <name type="scientific">Caerostris darwini</name>
    <dbReference type="NCBI Taxonomy" id="1538125"/>
    <lineage>
        <taxon>Eukaryota</taxon>
        <taxon>Metazoa</taxon>
        <taxon>Ecdysozoa</taxon>
        <taxon>Arthropoda</taxon>
        <taxon>Chelicerata</taxon>
        <taxon>Arachnida</taxon>
        <taxon>Araneae</taxon>
        <taxon>Araneomorphae</taxon>
        <taxon>Entelegynae</taxon>
        <taxon>Araneoidea</taxon>
        <taxon>Araneidae</taxon>
        <taxon>Caerostris</taxon>
    </lineage>
</organism>
<dbReference type="SUPFAM" id="SSF56672">
    <property type="entry name" value="DNA/RNA polymerases"/>
    <property type="match status" value="1"/>
</dbReference>
<protein>
    <submittedName>
        <fullName evidence="3">Probable RNA-directed DNA polymerase from transposon BS</fullName>
    </submittedName>
</protein>
<evidence type="ECO:0000256" key="1">
    <source>
        <dbReference type="SAM" id="MobiDB-lite"/>
    </source>
</evidence>
<feature type="domain" description="Reverse transcriptase" evidence="2">
    <location>
        <begin position="99"/>
        <end position="212"/>
    </location>
</feature>